<name>W7TCM7_9STRA</name>
<sequence>MDHLHQGKVTSDYRGIRWHKCNRKWEVQIKYRGKKLSLGYFDDELVAAQCYDRRAKELYETPLLNFLPGGKLNPERKRRVDPRSLRPRRIPPPWCADKFVPLPPESADSEAPRLRVLIPREGGRGGAGGGRGAGRGRKRRSPSPSPSRYPEKFYSDEEEGGEEEVILSD</sequence>
<evidence type="ECO:0000256" key="6">
    <source>
        <dbReference type="SAM" id="MobiDB-lite"/>
    </source>
</evidence>
<keyword evidence="3" id="KW-0238">DNA-binding</keyword>
<evidence type="ECO:0000313" key="8">
    <source>
        <dbReference type="EMBL" id="EWM24765.1"/>
    </source>
</evidence>
<keyword evidence="2" id="KW-0805">Transcription regulation</keyword>
<feature type="domain" description="AP2/ERF" evidence="7">
    <location>
        <begin position="12"/>
        <end position="75"/>
    </location>
</feature>
<feature type="compositionally biased region" description="Gly residues" evidence="6">
    <location>
        <begin position="124"/>
        <end position="133"/>
    </location>
</feature>
<evidence type="ECO:0000256" key="3">
    <source>
        <dbReference type="ARBA" id="ARBA00023125"/>
    </source>
</evidence>
<evidence type="ECO:0000256" key="5">
    <source>
        <dbReference type="ARBA" id="ARBA00023242"/>
    </source>
</evidence>
<comment type="subcellular location">
    <subcellularLocation>
        <location evidence="1">Nucleus</location>
    </subcellularLocation>
</comment>
<keyword evidence="4" id="KW-0804">Transcription</keyword>
<dbReference type="GO" id="GO:0005634">
    <property type="term" value="C:nucleus"/>
    <property type="evidence" value="ECO:0007669"/>
    <property type="project" value="UniProtKB-SubCell"/>
</dbReference>
<comment type="caution">
    <text evidence="8">The sequence shown here is derived from an EMBL/GenBank/DDBJ whole genome shotgun (WGS) entry which is preliminary data.</text>
</comment>
<dbReference type="InterPro" id="IPR001471">
    <property type="entry name" value="AP2/ERF_dom"/>
</dbReference>
<evidence type="ECO:0000259" key="7">
    <source>
        <dbReference type="PROSITE" id="PS51032"/>
    </source>
</evidence>
<dbReference type="Proteomes" id="UP000019335">
    <property type="component" value="Chromosome 13"/>
</dbReference>
<dbReference type="SMART" id="SM00380">
    <property type="entry name" value="AP2"/>
    <property type="match status" value="1"/>
</dbReference>
<accession>W7TCM7</accession>
<dbReference type="EMBL" id="AZIL01001136">
    <property type="protein sequence ID" value="EWM24765.1"/>
    <property type="molecule type" value="Genomic_DNA"/>
</dbReference>
<dbReference type="GO" id="GO:0004519">
    <property type="term" value="F:endonuclease activity"/>
    <property type="evidence" value="ECO:0007669"/>
    <property type="project" value="UniProtKB-KW"/>
</dbReference>
<reference evidence="8 9" key="1">
    <citation type="journal article" date="2014" name="Mol. Plant">
        <title>Chromosome Scale Genome Assembly and Transcriptome Profiling of Nannochloropsis gaditana in Nitrogen Depletion.</title>
        <authorList>
            <person name="Corteggiani Carpinelli E."/>
            <person name="Telatin A."/>
            <person name="Vitulo N."/>
            <person name="Forcato C."/>
            <person name="D'Angelo M."/>
            <person name="Schiavon R."/>
            <person name="Vezzi A."/>
            <person name="Giacometti G.M."/>
            <person name="Morosinotto T."/>
            <person name="Valle G."/>
        </authorList>
    </citation>
    <scope>NUCLEOTIDE SEQUENCE [LARGE SCALE GENOMIC DNA]</scope>
    <source>
        <strain evidence="8 9">B-31</strain>
    </source>
</reference>
<feature type="non-terminal residue" evidence="8">
    <location>
        <position position="169"/>
    </location>
</feature>
<dbReference type="PROSITE" id="PS51032">
    <property type="entry name" value="AP2_ERF"/>
    <property type="match status" value="1"/>
</dbReference>
<feature type="compositionally biased region" description="Basic residues" evidence="6">
    <location>
        <begin position="76"/>
        <end position="89"/>
    </location>
</feature>
<dbReference type="OrthoDB" id="515900at2759"/>
<keyword evidence="5" id="KW-0539">Nucleus</keyword>
<dbReference type="InterPro" id="IPR016177">
    <property type="entry name" value="DNA-bd_dom_sf"/>
</dbReference>
<keyword evidence="8" id="KW-0378">Hydrolase</keyword>
<keyword evidence="8" id="KW-0255">Endonuclease</keyword>
<dbReference type="GO" id="GO:0003677">
    <property type="term" value="F:DNA binding"/>
    <property type="evidence" value="ECO:0007669"/>
    <property type="project" value="UniProtKB-KW"/>
</dbReference>
<protein>
    <submittedName>
        <fullName evidence="8">Homing endonuclease rb16 2</fullName>
    </submittedName>
</protein>
<evidence type="ECO:0000313" key="9">
    <source>
        <dbReference type="Proteomes" id="UP000019335"/>
    </source>
</evidence>
<evidence type="ECO:0000256" key="2">
    <source>
        <dbReference type="ARBA" id="ARBA00023015"/>
    </source>
</evidence>
<evidence type="ECO:0000256" key="1">
    <source>
        <dbReference type="ARBA" id="ARBA00004123"/>
    </source>
</evidence>
<keyword evidence="8" id="KW-0540">Nuclease</keyword>
<dbReference type="InterPro" id="IPR036955">
    <property type="entry name" value="AP2/ERF_dom_sf"/>
</dbReference>
<feature type="region of interest" description="Disordered" evidence="6">
    <location>
        <begin position="68"/>
        <end position="169"/>
    </location>
</feature>
<dbReference type="SUPFAM" id="SSF54171">
    <property type="entry name" value="DNA-binding domain"/>
    <property type="match status" value="1"/>
</dbReference>
<evidence type="ECO:0000256" key="4">
    <source>
        <dbReference type="ARBA" id="ARBA00023163"/>
    </source>
</evidence>
<organism evidence="8 9">
    <name type="scientific">Nannochloropsis gaditana</name>
    <dbReference type="NCBI Taxonomy" id="72520"/>
    <lineage>
        <taxon>Eukaryota</taxon>
        <taxon>Sar</taxon>
        <taxon>Stramenopiles</taxon>
        <taxon>Ochrophyta</taxon>
        <taxon>Eustigmatophyceae</taxon>
        <taxon>Eustigmatales</taxon>
        <taxon>Monodopsidaceae</taxon>
        <taxon>Nannochloropsis</taxon>
    </lineage>
</organism>
<gene>
    <name evidence="8" type="ORF">Naga_101200g1</name>
</gene>
<dbReference type="Gene3D" id="3.30.730.10">
    <property type="entry name" value="AP2/ERF domain"/>
    <property type="match status" value="1"/>
</dbReference>
<proteinExistence type="predicted"/>
<dbReference type="AlphaFoldDB" id="W7TCM7"/>
<keyword evidence="9" id="KW-1185">Reference proteome</keyword>
<dbReference type="GO" id="GO:0003700">
    <property type="term" value="F:DNA-binding transcription factor activity"/>
    <property type="evidence" value="ECO:0007669"/>
    <property type="project" value="InterPro"/>
</dbReference>
<feature type="compositionally biased region" description="Acidic residues" evidence="6">
    <location>
        <begin position="156"/>
        <end position="169"/>
    </location>
</feature>